<dbReference type="RefSeq" id="WP_183793666.1">
    <property type="nucleotide sequence ID" value="NZ_JACIDU010000013.1"/>
</dbReference>
<evidence type="ECO:0000313" key="3">
    <source>
        <dbReference type="Proteomes" id="UP000584824"/>
    </source>
</evidence>
<evidence type="ECO:0000313" key="2">
    <source>
        <dbReference type="EMBL" id="MBB4104581.1"/>
    </source>
</evidence>
<comment type="caution">
    <text evidence="2">The sequence shown here is derived from an EMBL/GenBank/DDBJ whole genome shotgun (WGS) entry which is preliminary data.</text>
</comment>
<gene>
    <name evidence="2" type="ORF">GGQ66_003159</name>
</gene>
<dbReference type="Proteomes" id="UP000584824">
    <property type="component" value="Unassembled WGS sequence"/>
</dbReference>
<evidence type="ECO:0000259" key="1">
    <source>
        <dbReference type="Pfam" id="PF14393"/>
    </source>
</evidence>
<protein>
    <recommendedName>
        <fullName evidence="1">DUF4422 domain-containing protein</fullName>
    </recommendedName>
</protein>
<keyword evidence="3" id="KW-1185">Reference proteome</keyword>
<name>A0A7W6K5B5_9HYPH</name>
<accession>A0A7W6K5B5</accession>
<feature type="domain" description="DUF4422" evidence="1">
    <location>
        <begin position="32"/>
        <end position="257"/>
    </location>
</feature>
<proteinExistence type="predicted"/>
<dbReference type="InterPro" id="IPR025536">
    <property type="entry name" value="DUF4422"/>
</dbReference>
<sequence length="271" mass="31597">MGRAALTSQFPPLSYSPEAFAAAKEFPMLQSYVACHVPLPPLNLSYTAQIQTGAGSKQHWDNFLHDDSGDNITGKNRYFGEHTGLYWVWKNTQVEAVGWCHYRRYFSPILFPESQYMVEVTRDSAQTILSVDPAGTIFNYELAFSDIILPRHIQLGGSIAAQYCRFHRQEDWLEMMRALYDFYPDEAPAIQKFFDTQASIHPACLFMTKRPHFEAFCEWLFPFLFHLEMRIVPSEDDYQCRVFSYQAERLFNWWVASRGLQVVYRPHLMIA</sequence>
<reference evidence="2 3" key="1">
    <citation type="submission" date="2020-08" db="EMBL/GenBank/DDBJ databases">
        <title>Genomic Encyclopedia of Type Strains, Phase IV (KMG-IV): sequencing the most valuable type-strain genomes for metagenomic binning, comparative biology and taxonomic classification.</title>
        <authorList>
            <person name="Goeker M."/>
        </authorList>
    </citation>
    <scope>NUCLEOTIDE SEQUENCE [LARGE SCALE GENOMIC DNA]</scope>
    <source>
        <strain evidence="2 3">DSM 26385</strain>
    </source>
</reference>
<organism evidence="2 3">
    <name type="scientific">Allorhizobium borbori</name>
    <dbReference type="NCBI Taxonomy" id="485907"/>
    <lineage>
        <taxon>Bacteria</taxon>
        <taxon>Pseudomonadati</taxon>
        <taxon>Pseudomonadota</taxon>
        <taxon>Alphaproteobacteria</taxon>
        <taxon>Hyphomicrobiales</taxon>
        <taxon>Rhizobiaceae</taxon>
        <taxon>Rhizobium/Agrobacterium group</taxon>
        <taxon>Allorhizobium</taxon>
    </lineage>
</organism>
<dbReference type="EMBL" id="JACIDU010000013">
    <property type="protein sequence ID" value="MBB4104581.1"/>
    <property type="molecule type" value="Genomic_DNA"/>
</dbReference>
<dbReference type="Pfam" id="PF14393">
    <property type="entry name" value="DUF4422"/>
    <property type="match status" value="1"/>
</dbReference>
<dbReference type="AlphaFoldDB" id="A0A7W6K5B5"/>